<protein>
    <submittedName>
        <fullName evidence="2">Methyladenine glycosylase</fullName>
    </submittedName>
</protein>
<feature type="binding site" evidence="1">
    <location>
        <position position="8"/>
    </location>
    <ligand>
        <name>Zn(2+)</name>
        <dbReference type="ChEBI" id="CHEBI:29105"/>
    </ligand>
</feature>
<proteinExistence type="predicted"/>
<dbReference type="InterPro" id="IPR052891">
    <property type="entry name" value="DNA-3mA_glycosylase"/>
</dbReference>
<dbReference type="Gene3D" id="1.10.340.30">
    <property type="entry name" value="Hypothetical protein, domain 2"/>
    <property type="match status" value="1"/>
</dbReference>
<dbReference type="GO" id="GO:0008725">
    <property type="term" value="F:DNA-3-methyladenine glycosylase activity"/>
    <property type="evidence" value="ECO:0007669"/>
    <property type="project" value="InterPro"/>
</dbReference>
<name>A0AA87LNL0_BIFLL</name>
<keyword evidence="1" id="KW-0479">Metal-binding</keyword>
<dbReference type="Proteomes" id="UP000006410">
    <property type="component" value="Unassembled WGS sequence"/>
</dbReference>
<dbReference type="InterPro" id="IPR005019">
    <property type="entry name" value="Adenine_glyco"/>
</dbReference>
<dbReference type="AlphaFoldDB" id="A0AA87LNL0"/>
<dbReference type="SUPFAM" id="SSF48150">
    <property type="entry name" value="DNA-glycosylase"/>
    <property type="match status" value="1"/>
</dbReference>
<gene>
    <name evidence="2" type="ORF">HMPREF1313_1676</name>
</gene>
<dbReference type="PANTHER" id="PTHR30037:SF4">
    <property type="entry name" value="DNA-3-METHYLADENINE GLYCOSYLASE I"/>
    <property type="match status" value="1"/>
</dbReference>
<keyword evidence="1" id="KW-0862">Zinc</keyword>
<dbReference type="RefSeq" id="WP_007055474.1">
    <property type="nucleotide sequence ID" value="NZ_AJTF01000061.1"/>
</dbReference>
<dbReference type="Pfam" id="PF03352">
    <property type="entry name" value="Adenine_glyco"/>
    <property type="match status" value="1"/>
</dbReference>
<dbReference type="InterPro" id="IPR011257">
    <property type="entry name" value="DNA_glycosylase"/>
</dbReference>
<evidence type="ECO:0000313" key="3">
    <source>
        <dbReference type="Proteomes" id="UP000006410"/>
    </source>
</evidence>
<organism evidence="2 3">
    <name type="scientific">Bifidobacterium longum subsp. longum 1-6B</name>
    <dbReference type="NCBI Taxonomy" id="1161744"/>
    <lineage>
        <taxon>Bacteria</taxon>
        <taxon>Bacillati</taxon>
        <taxon>Actinomycetota</taxon>
        <taxon>Actinomycetes</taxon>
        <taxon>Bifidobacteriales</taxon>
        <taxon>Bifidobacteriaceae</taxon>
        <taxon>Bifidobacterium</taxon>
    </lineage>
</organism>
<sequence>MDDIRPRCGWCNLSNPVYVAYHDAEWAVPSHDDHHLFEMLVLETFQAGLSWETILNKRKRFRQAFDGFDIERIRRYDENKIAELMNDPGIIRNRRKIVATVGNANAFRDIQTSYGSFDDYIWRFTGRHVIYETGMTTSPLSDAIAVDLKTYGMRFIGTTIVYAYLQSIGVINAHEPGCFLHRGKVTRARIYKVARAESLREEPVLLVILLIEFLVALFDPGKDSGRLFTLLRGERFEQFAESQPTFTTG</sequence>
<feature type="binding site" evidence="1">
    <location>
        <position position="174"/>
    </location>
    <ligand>
        <name>Zn(2+)</name>
        <dbReference type="ChEBI" id="CHEBI:29105"/>
    </ligand>
</feature>
<feature type="binding site" evidence="1">
    <location>
        <position position="178"/>
    </location>
    <ligand>
        <name>Zn(2+)</name>
        <dbReference type="ChEBI" id="CHEBI:29105"/>
    </ligand>
</feature>
<dbReference type="GO" id="GO:0046872">
    <property type="term" value="F:metal ion binding"/>
    <property type="evidence" value="ECO:0007669"/>
    <property type="project" value="UniProtKB-KW"/>
</dbReference>
<feature type="binding site" evidence="1">
    <location>
        <position position="22"/>
    </location>
    <ligand>
        <name>Zn(2+)</name>
        <dbReference type="ChEBI" id="CHEBI:29105"/>
    </ligand>
</feature>
<dbReference type="EMBL" id="AJTF01000061">
    <property type="protein sequence ID" value="EIJ26433.1"/>
    <property type="molecule type" value="Genomic_DNA"/>
</dbReference>
<accession>A0AA87LNL0</accession>
<evidence type="ECO:0000256" key="1">
    <source>
        <dbReference type="PIRSR" id="PIRSR605019-1"/>
    </source>
</evidence>
<comment type="caution">
    <text evidence="2">The sequence shown here is derived from an EMBL/GenBank/DDBJ whole genome shotgun (WGS) entry which is preliminary data.</text>
</comment>
<dbReference type="PANTHER" id="PTHR30037">
    <property type="entry name" value="DNA-3-METHYLADENINE GLYCOSYLASE 1"/>
    <property type="match status" value="1"/>
</dbReference>
<dbReference type="GO" id="GO:0006284">
    <property type="term" value="P:base-excision repair"/>
    <property type="evidence" value="ECO:0007669"/>
    <property type="project" value="InterPro"/>
</dbReference>
<evidence type="ECO:0000313" key="2">
    <source>
        <dbReference type="EMBL" id="EIJ26433.1"/>
    </source>
</evidence>
<reference evidence="2 3" key="1">
    <citation type="journal article" date="2013" name="Genome Announc.">
        <title>Draft Genome Sequences of Two Pairs of Human Intestinal Bifidobacterium longum subsp. longum Strains, 44B and 1-6B and 35B and 2-2B, Consecutively Isolated from Two Children after a 5-Year Time Period.</title>
        <authorList>
            <person name="Shkoporov A.N."/>
            <person name="Efimov B.A."/>
            <person name="Khokhlova E.V."/>
            <person name="Chaplin A.V."/>
            <person name="Kafarskaya L.I."/>
            <person name="Durkin A.S."/>
            <person name="McCorrison J."/>
            <person name="Torralba M."/>
            <person name="Gillis M."/>
            <person name="Sutton G."/>
            <person name="Weibel D.B."/>
            <person name="Nelson K.E."/>
            <person name="Smeianov V.V."/>
        </authorList>
    </citation>
    <scope>NUCLEOTIDE SEQUENCE [LARGE SCALE GENOMIC DNA]</scope>
    <source>
        <strain evidence="2 3">1-6B</strain>
    </source>
</reference>